<dbReference type="RefSeq" id="XP_003748497.1">
    <property type="nucleotide sequence ID" value="XM_003748449.1"/>
</dbReference>
<evidence type="ECO:0000259" key="6">
    <source>
        <dbReference type="Pfam" id="PF01702"/>
    </source>
</evidence>
<comment type="subunit">
    <text evidence="5">Heterodimer of a catalytic subunit and an accessory subunit.</text>
</comment>
<evidence type="ECO:0000256" key="3">
    <source>
        <dbReference type="ARBA" id="ARBA00022723"/>
    </source>
</evidence>
<evidence type="ECO:0000313" key="7">
    <source>
        <dbReference type="Proteomes" id="UP000694867"/>
    </source>
</evidence>
<dbReference type="InterPro" id="IPR050852">
    <property type="entry name" value="Queuine_tRNA-ribosyltrfase"/>
</dbReference>
<dbReference type="GO" id="GO:0006400">
    <property type="term" value="P:tRNA modification"/>
    <property type="evidence" value="ECO:0007669"/>
    <property type="project" value="InterPro"/>
</dbReference>
<dbReference type="GO" id="GO:0046872">
    <property type="term" value="F:metal ion binding"/>
    <property type="evidence" value="ECO:0007669"/>
    <property type="project" value="UniProtKB-KW"/>
</dbReference>
<name>A0AAJ6QYT8_9ACAR</name>
<feature type="binding site" evidence="5">
    <location>
        <position position="324"/>
    </location>
    <ligand>
        <name>Zn(2+)</name>
        <dbReference type="ChEBI" id="CHEBI:29105"/>
    </ligand>
</feature>
<dbReference type="PANTHER" id="PTHR46064:SF1">
    <property type="entry name" value="QUEUINE TRNA-RIBOSYLTRANSFERASE ACCESSORY SUBUNIT 2"/>
    <property type="match status" value="1"/>
</dbReference>
<feature type="domain" description="tRNA-guanine(15) transglycosylase-like" evidence="6">
    <location>
        <begin position="13"/>
        <end position="371"/>
    </location>
</feature>
<accession>A0AAJ6QYT8</accession>
<comment type="cofactor">
    <cofactor evidence="5">
        <name>Zn(2+)</name>
        <dbReference type="ChEBI" id="CHEBI:29105"/>
    </cofactor>
    <text evidence="5">Binds 1 zinc ion per subunit.</text>
</comment>
<dbReference type="InterPro" id="IPR036511">
    <property type="entry name" value="TGT-like_sf"/>
</dbReference>
<feature type="binding site" evidence="5">
    <location>
        <position position="326"/>
    </location>
    <ligand>
        <name>Zn(2+)</name>
        <dbReference type="ChEBI" id="CHEBI:29105"/>
    </ligand>
</feature>
<comment type="similarity">
    <text evidence="5">Belongs to the queuine tRNA-ribosyltransferase family. QTRT2 subfamily.</text>
</comment>
<dbReference type="AlphaFoldDB" id="A0AAJ6QYT8"/>
<organism evidence="7 8">
    <name type="scientific">Galendromus occidentalis</name>
    <name type="common">western predatory mite</name>
    <dbReference type="NCBI Taxonomy" id="34638"/>
    <lineage>
        <taxon>Eukaryota</taxon>
        <taxon>Metazoa</taxon>
        <taxon>Ecdysozoa</taxon>
        <taxon>Arthropoda</taxon>
        <taxon>Chelicerata</taxon>
        <taxon>Arachnida</taxon>
        <taxon>Acari</taxon>
        <taxon>Parasitiformes</taxon>
        <taxon>Mesostigmata</taxon>
        <taxon>Gamasina</taxon>
        <taxon>Phytoseioidea</taxon>
        <taxon>Phytoseiidae</taxon>
        <taxon>Typhlodrominae</taxon>
        <taxon>Galendromus</taxon>
    </lineage>
</organism>
<keyword evidence="4 5" id="KW-0862">Zinc</keyword>
<dbReference type="HAMAP" id="MF_03043">
    <property type="entry name" value="QTRT2"/>
    <property type="match status" value="1"/>
</dbReference>
<dbReference type="NCBIfam" id="TIGR00449">
    <property type="entry name" value="tgt_general"/>
    <property type="match status" value="1"/>
</dbReference>
<evidence type="ECO:0000256" key="1">
    <source>
        <dbReference type="ARBA" id="ARBA00022490"/>
    </source>
</evidence>
<dbReference type="Gene3D" id="3.20.20.105">
    <property type="entry name" value="Queuine tRNA-ribosyltransferase-like"/>
    <property type="match status" value="1"/>
</dbReference>
<protein>
    <recommendedName>
        <fullName evidence="5">Queuine tRNA-ribosyltransferase accessory subunit 2</fullName>
    </recommendedName>
    <alternativeName>
        <fullName evidence="5">Queuine tRNA-ribosyltransferase domain-containing protein 1</fullName>
    </alternativeName>
</protein>
<dbReference type="GO" id="GO:0005737">
    <property type="term" value="C:cytoplasm"/>
    <property type="evidence" value="ECO:0007669"/>
    <property type="project" value="UniProtKB-SubCell"/>
</dbReference>
<dbReference type="GeneID" id="100902906"/>
<evidence type="ECO:0000256" key="2">
    <source>
        <dbReference type="ARBA" id="ARBA00022694"/>
    </source>
</evidence>
<keyword evidence="3 5" id="KW-0479">Metal-binding</keyword>
<keyword evidence="2 5" id="KW-0819">tRNA processing</keyword>
<proteinExistence type="inferred from homology"/>
<dbReference type="InterPro" id="IPR002616">
    <property type="entry name" value="tRNA_ribo_trans-like"/>
</dbReference>
<feature type="binding site" evidence="5">
    <location>
        <position position="356"/>
    </location>
    <ligand>
        <name>Zn(2+)</name>
        <dbReference type="ChEBI" id="CHEBI:29105"/>
    </ligand>
</feature>
<dbReference type="GO" id="GO:0008479">
    <property type="term" value="F:tRNA-guanosine(34) queuine transglycosylase activity"/>
    <property type="evidence" value="ECO:0007669"/>
    <property type="project" value="UniProtKB-UniRule"/>
</dbReference>
<dbReference type="InterPro" id="IPR028592">
    <property type="entry name" value="QTRTD1"/>
</dbReference>
<dbReference type="KEGG" id="goe:100902906"/>
<dbReference type="SUPFAM" id="SSF51713">
    <property type="entry name" value="tRNA-guanine transglycosylase"/>
    <property type="match status" value="1"/>
</dbReference>
<sequence length="375" mass="42004">MEPIRFTLNRVSAGRMGSVVFQGSAPFFTPGCMLYAQSGSVPHLTLDNLQRVVDVPWPIVIPLQSVYDMLKSVKTFRKPLGEFCGLPARNPVIIPLHEALREVPTGNNDSAGVAIWKPAGRVRLSSENLVELISVFKPSAYQALTDGDTPQNCSNKRLNHSVTRSVDYLEECLKLHGEQSLKSGVLASIQGGFDVKSRKFSIRGTLENESRVSGYIIDGFHYNGESTALLNYSDIEDVLTATLKELPEDKPRFMLGCFNPDLVMKLVEAGVDCFDSSFACLCSDRGQALNFTFQDVKLAVEGPRYLQLNETHYKDDMRLISENCKCYTCTEGFTRAYVNHLLVTREMLAQVLLQLHNLHHYLKFFESLRSNFSKS</sequence>
<gene>
    <name evidence="8" type="primary">LOC100902906</name>
</gene>
<reference evidence="8" key="1">
    <citation type="submission" date="2025-08" db="UniProtKB">
        <authorList>
            <consortium name="RefSeq"/>
        </authorList>
    </citation>
    <scope>IDENTIFICATION</scope>
</reference>
<dbReference type="Proteomes" id="UP000694867">
    <property type="component" value="Unplaced"/>
</dbReference>
<dbReference type="PANTHER" id="PTHR46064">
    <property type="entry name" value="QUEUINE TRNA-RIBOSYLTRANSFERASE ACCESSORY SUBUNIT 2"/>
    <property type="match status" value="1"/>
</dbReference>
<comment type="subcellular location">
    <subcellularLocation>
        <location evidence="5">Cytoplasm</location>
    </subcellularLocation>
</comment>
<keyword evidence="1 5" id="KW-0963">Cytoplasm</keyword>
<feature type="binding site" evidence="5">
    <location>
        <position position="329"/>
    </location>
    <ligand>
        <name>Zn(2+)</name>
        <dbReference type="ChEBI" id="CHEBI:29105"/>
    </ligand>
</feature>
<comment type="function">
    <text evidence="5">Non-catalytic subunit of the queuine tRNA-ribosyltransferase (TGT) that catalyzes the base-exchange of a guanine (G) residue with queuine (Q) at position 34 (anticodon wobble position) in tRNAs with GU(N) anticodons (tRNA-Asp, -Asn, -His and -Tyr), resulting in the hypermodified nucleoside queuosine (7-(((4,5-cis-dihydroxy-2-cyclopenten-1-yl)amino)methyl)-7-deazaguanosine).</text>
</comment>
<evidence type="ECO:0000256" key="5">
    <source>
        <dbReference type="HAMAP-Rule" id="MF_03043"/>
    </source>
</evidence>
<keyword evidence="7" id="KW-1185">Reference proteome</keyword>
<evidence type="ECO:0000256" key="4">
    <source>
        <dbReference type="ARBA" id="ARBA00022833"/>
    </source>
</evidence>
<evidence type="ECO:0000313" key="8">
    <source>
        <dbReference type="RefSeq" id="XP_003748497.1"/>
    </source>
</evidence>
<dbReference type="Pfam" id="PF01702">
    <property type="entry name" value="TGT"/>
    <property type="match status" value="1"/>
</dbReference>